<dbReference type="PANTHER" id="PTHR34145">
    <property type="entry name" value="OS02G0105600 PROTEIN"/>
    <property type="match status" value="1"/>
</dbReference>
<reference evidence="3" key="1">
    <citation type="submission" date="2018-04" db="EMBL/GenBank/DDBJ databases">
        <title>WGS assembly of Panicum hallii.</title>
        <authorList>
            <person name="Lovell J."/>
            <person name="Jenkins J."/>
            <person name="Lowry D."/>
            <person name="Mamidi S."/>
            <person name="Sreedasyam A."/>
            <person name="Weng X."/>
            <person name="Barry K."/>
            <person name="Bonette J."/>
            <person name="Campitelli B."/>
            <person name="Daum C."/>
            <person name="Gordon S."/>
            <person name="Gould B."/>
            <person name="Lipzen A."/>
            <person name="Macqueen A."/>
            <person name="Palacio-Mejia J."/>
            <person name="Plott C."/>
            <person name="Shakirov E."/>
            <person name="Shu S."/>
            <person name="Yoshinaga Y."/>
            <person name="Zane M."/>
            <person name="Rokhsar D."/>
            <person name="Grimwood J."/>
            <person name="Schmutz J."/>
            <person name="Juenger T."/>
        </authorList>
    </citation>
    <scope>NUCLEOTIDE SEQUENCE [LARGE SCALE GENOMIC DNA]</scope>
    <source>
        <strain evidence="3">FIL2</strain>
    </source>
</reference>
<dbReference type="SMART" id="SM00256">
    <property type="entry name" value="FBOX"/>
    <property type="match status" value="1"/>
</dbReference>
<evidence type="ECO:0000313" key="3">
    <source>
        <dbReference type="EMBL" id="PAN36725.1"/>
    </source>
</evidence>
<name>A0A2S3I4Q1_9POAL</name>
<dbReference type="InterPro" id="IPR036047">
    <property type="entry name" value="F-box-like_dom_sf"/>
</dbReference>
<dbReference type="CDD" id="cd22160">
    <property type="entry name" value="F-box_AtFBL13-like"/>
    <property type="match status" value="1"/>
</dbReference>
<feature type="domain" description="F-box" evidence="2">
    <location>
        <begin position="59"/>
        <end position="100"/>
    </location>
</feature>
<dbReference type="Gramene" id="PAN36725">
    <property type="protein sequence ID" value="PAN36725"/>
    <property type="gene ID" value="PAHAL_6G305200"/>
</dbReference>
<proteinExistence type="predicted"/>
<accession>A0A2S3I4Q1</accession>
<dbReference type="Proteomes" id="UP000243499">
    <property type="component" value="Chromosome 6"/>
</dbReference>
<evidence type="ECO:0000259" key="2">
    <source>
        <dbReference type="SMART" id="SM00256"/>
    </source>
</evidence>
<dbReference type="InterPro" id="IPR053772">
    <property type="entry name" value="At1g61320/At1g61330-like"/>
</dbReference>
<organism evidence="3">
    <name type="scientific">Panicum hallii</name>
    <dbReference type="NCBI Taxonomy" id="206008"/>
    <lineage>
        <taxon>Eukaryota</taxon>
        <taxon>Viridiplantae</taxon>
        <taxon>Streptophyta</taxon>
        <taxon>Embryophyta</taxon>
        <taxon>Tracheophyta</taxon>
        <taxon>Spermatophyta</taxon>
        <taxon>Magnoliopsida</taxon>
        <taxon>Liliopsida</taxon>
        <taxon>Poales</taxon>
        <taxon>Poaceae</taxon>
        <taxon>PACMAD clade</taxon>
        <taxon>Panicoideae</taxon>
        <taxon>Panicodae</taxon>
        <taxon>Paniceae</taxon>
        <taxon>Panicinae</taxon>
        <taxon>Panicum</taxon>
        <taxon>Panicum sect. Panicum</taxon>
    </lineage>
</organism>
<dbReference type="Pfam" id="PF00646">
    <property type="entry name" value="F-box"/>
    <property type="match status" value="1"/>
</dbReference>
<feature type="signal peptide" evidence="1">
    <location>
        <begin position="1"/>
        <end position="18"/>
    </location>
</feature>
<dbReference type="AlphaFoldDB" id="A0A2S3I4Q1"/>
<feature type="chain" id="PRO_5015564805" description="F-box domain-containing protein" evidence="1">
    <location>
        <begin position="19"/>
        <end position="485"/>
    </location>
</feature>
<keyword evidence="1" id="KW-0732">Signal</keyword>
<evidence type="ECO:0000256" key="1">
    <source>
        <dbReference type="SAM" id="SignalP"/>
    </source>
</evidence>
<protein>
    <recommendedName>
        <fullName evidence="2">F-box domain-containing protein</fullName>
    </recommendedName>
</protein>
<dbReference type="PANTHER" id="PTHR34145:SF57">
    <property type="entry name" value="F-BOX DOMAIN-CONTAINING PROTEIN"/>
    <property type="match status" value="1"/>
</dbReference>
<dbReference type="InterPro" id="IPR053781">
    <property type="entry name" value="F-box_AtFBL13-like"/>
</dbReference>
<dbReference type="SUPFAM" id="SSF52047">
    <property type="entry name" value="RNI-like"/>
    <property type="match status" value="1"/>
</dbReference>
<gene>
    <name evidence="3" type="ORF">PAHAL_6G305200</name>
</gene>
<dbReference type="Pfam" id="PF23622">
    <property type="entry name" value="LRR_At1g61320_AtMIF1"/>
    <property type="match status" value="1"/>
</dbReference>
<dbReference type="Gene3D" id="3.80.10.10">
    <property type="entry name" value="Ribonuclease Inhibitor"/>
    <property type="match status" value="1"/>
</dbReference>
<dbReference type="InterPro" id="IPR055357">
    <property type="entry name" value="LRR_At1g61320_AtMIF1"/>
</dbReference>
<dbReference type="SUPFAM" id="SSF81383">
    <property type="entry name" value="F-box domain"/>
    <property type="match status" value="1"/>
</dbReference>
<sequence length="485" mass="55442">MGEWLSLASLTFLSWLRAGLLTSASFGMGNYLTGKRTAAAPNNIKEKTICNREIKFEDLPEGVQCTILSKLPLKEVVRTSVLSSEWRYLWVHCPKLCFNSADQVSGRKRCIKKFIDNVNTVLHKCSGEVVEELKVKFGFDSTLADHVDSWISFAASSRTKVLALDLESIDSWLREDRYIFPFQLLNNESISCLQSIELSFVSLKPPFQFRGFPNLRKLHLSLVHVTRKDLQDTLSSCCKIECLSMDRCYPGDELKVDTPLFHLLHLRIVRCEFTKIEFHAVNLHTFTYRGPLRPIVLNSSRKLNDVTISLFEATFQHAFASLLNGLPSVKHLTFHIIFLQMEMQGLSNSNPYKFSRLRNLQLHMNIDREDADKILCLVSFLRATPLIEILEVHFECTDLWFADVAVGPTRQNLQRYEYTHLKSMNITGYKGARGQLEFILHVVENAPALEALTVYTTRELQEHAGQVAKCCLSQKRSPTLKFCVV</sequence>
<dbReference type="EMBL" id="CM008051">
    <property type="protein sequence ID" value="PAN36725.1"/>
    <property type="molecule type" value="Genomic_DNA"/>
</dbReference>
<dbReference type="InterPro" id="IPR001810">
    <property type="entry name" value="F-box_dom"/>
</dbReference>
<dbReference type="InterPro" id="IPR032675">
    <property type="entry name" value="LRR_dom_sf"/>
</dbReference>